<dbReference type="PANTHER" id="PTHR48227:SF1">
    <property type="entry name" value="DNA LIGASE 1-LIKE"/>
    <property type="match status" value="1"/>
</dbReference>
<name>A0A178WNC3_ARATH</name>
<dbReference type="AlphaFoldDB" id="A0A178WNC3"/>
<dbReference type="EMBL" id="LUHQ01000001">
    <property type="protein sequence ID" value="OAP19800.1"/>
    <property type="molecule type" value="Genomic_DNA"/>
</dbReference>
<reference evidence="3" key="1">
    <citation type="journal article" date="2016" name="Proc. Natl. Acad. Sci. U.S.A.">
        <title>Chromosome-level assembly of Arabidopsis thaliana Ler reveals the extent of translocation and inversion polymorphisms.</title>
        <authorList>
            <person name="Zapata L."/>
            <person name="Ding J."/>
            <person name="Willing E.M."/>
            <person name="Hartwig B."/>
            <person name="Bezdan D."/>
            <person name="Jiao W.B."/>
            <person name="Patel V."/>
            <person name="Velikkakam James G."/>
            <person name="Koornneef M."/>
            <person name="Ossowski S."/>
            <person name="Schneeberger K."/>
        </authorList>
    </citation>
    <scope>NUCLEOTIDE SEQUENCE [LARGE SCALE GENOMIC DNA]</scope>
    <source>
        <strain evidence="3">cv. Landsberg erecta</strain>
    </source>
</reference>
<feature type="region of interest" description="Disordered" evidence="1">
    <location>
        <begin position="60"/>
        <end position="96"/>
    </location>
</feature>
<proteinExistence type="predicted"/>
<evidence type="ECO:0000313" key="2">
    <source>
        <dbReference type="EMBL" id="OAP19800.1"/>
    </source>
</evidence>
<evidence type="ECO:0000313" key="3">
    <source>
        <dbReference type="Proteomes" id="UP000078284"/>
    </source>
</evidence>
<protein>
    <submittedName>
        <fullName evidence="2">Uncharacterized protein</fullName>
    </submittedName>
</protein>
<accession>A0A178WNC3</accession>
<organism evidence="2 3">
    <name type="scientific">Arabidopsis thaliana</name>
    <name type="common">Mouse-ear cress</name>
    <dbReference type="NCBI Taxonomy" id="3702"/>
    <lineage>
        <taxon>Eukaryota</taxon>
        <taxon>Viridiplantae</taxon>
        <taxon>Streptophyta</taxon>
        <taxon>Embryophyta</taxon>
        <taxon>Tracheophyta</taxon>
        <taxon>Spermatophyta</taxon>
        <taxon>Magnoliopsida</taxon>
        <taxon>eudicotyledons</taxon>
        <taxon>Gunneridae</taxon>
        <taxon>Pentapetalae</taxon>
        <taxon>rosids</taxon>
        <taxon>malvids</taxon>
        <taxon>Brassicales</taxon>
        <taxon>Brassicaceae</taxon>
        <taxon>Camelineae</taxon>
        <taxon>Arabidopsis</taxon>
    </lineage>
</organism>
<gene>
    <name evidence="2" type="ordered locus">AXX17_At1g69780</name>
</gene>
<dbReference type="ExpressionAtlas" id="A0A178WNC3">
    <property type="expression patterns" value="baseline and differential"/>
</dbReference>
<comment type="caution">
    <text evidence="2">The sequence shown here is derived from an EMBL/GenBank/DDBJ whole genome shotgun (WGS) entry which is preliminary data.</text>
</comment>
<sequence length="96" mass="10651">MKTVTGRVNSAKPISLSKAATLLSGFVSSENGASQDNSAYLRRASGAFIELKSIHREIKSKETKLSSKKKRKSHREMGSEERKKSKKKRKSSEIVV</sequence>
<dbReference type="PANTHER" id="PTHR48227">
    <property type="entry name" value="DNA TOPOISOMERASE 1-LIKE"/>
    <property type="match status" value="1"/>
</dbReference>
<evidence type="ECO:0000256" key="1">
    <source>
        <dbReference type="SAM" id="MobiDB-lite"/>
    </source>
</evidence>
<dbReference type="Proteomes" id="UP000078284">
    <property type="component" value="Chromosome 1"/>
</dbReference>